<gene>
    <name evidence="5" type="primary">LOC115464915</name>
</gene>
<accession>A0A6P7XKH8</accession>
<evidence type="ECO:0000259" key="3">
    <source>
        <dbReference type="PROSITE" id="PS50835"/>
    </source>
</evidence>
<dbReference type="GO" id="GO:0005886">
    <property type="term" value="C:plasma membrane"/>
    <property type="evidence" value="ECO:0007669"/>
    <property type="project" value="TreeGrafter"/>
</dbReference>
<dbReference type="Pfam" id="PF13927">
    <property type="entry name" value="Ig_3"/>
    <property type="match status" value="1"/>
</dbReference>
<keyword evidence="1" id="KW-0472">Membrane</keyword>
<dbReference type="AlphaFoldDB" id="A0A6P7XKH8"/>
<dbReference type="SMART" id="SM00408">
    <property type="entry name" value="IGc2"/>
    <property type="match status" value="1"/>
</dbReference>
<dbReference type="InParanoid" id="A0A6P7XKH8"/>
<dbReference type="OrthoDB" id="10012075at2759"/>
<keyword evidence="2" id="KW-0732">Signal</keyword>
<feature type="transmembrane region" description="Helical" evidence="1">
    <location>
        <begin position="304"/>
        <end position="324"/>
    </location>
</feature>
<dbReference type="PROSITE" id="PS50835">
    <property type="entry name" value="IG_LIKE"/>
    <property type="match status" value="1"/>
</dbReference>
<feature type="signal peptide" evidence="2">
    <location>
        <begin position="1"/>
        <end position="24"/>
    </location>
</feature>
<evidence type="ECO:0000256" key="1">
    <source>
        <dbReference type="SAM" id="Phobius"/>
    </source>
</evidence>
<dbReference type="GO" id="GO:0007155">
    <property type="term" value="P:cell adhesion"/>
    <property type="evidence" value="ECO:0007669"/>
    <property type="project" value="InterPro"/>
</dbReference>
<dbReference type="InterPro" id="IPR007110">
    <property type="entry name" value="Ig-like_dom"/>
</dbReference>
<keyword evidence="4" id="KW-1185">Reference proteome</keyword>
<keyword evidence="1" id="KW-0812">Transmembrane</keyword>
<dbReference type="Gene3D" id="2.60.40.10">
    <property type="entry name" value="Immunoglobulins"/>
    <property type="match status" value="3"/>
</dbReference>
<dbReference type="Proteomes" id="UP000515156">
    <property type="component" value="Chromosome 3"/>
</dbReference>
<dbReference type="PANTHER" id="PTHR13771">
    <property type="entry name" value="INTERCELLULAR ADHESION MOLECULE"/>
    <property type="match status" value="1"/>
</dbReference>
<dbReference type="SMART" id="SM00409">
    <property type="entry name" value="IG"/>
    <property type="match status" value="1"/>
</dbReference>
<dbReference type="InterPro" id="IPR036179">
    <property type="entry name" value="Ig-like_dom_sf"/>
</dbReference>
<dbReference type="PANTHER" id="PTHR13771:SF9">
    <property type="entry name" value="INTERCELLULAR ADHESION MOLECULE 5"/>
    <property type="match status" value="1"/>
</dbReference>
<name>A0A6P7XKH8_9AMPH</name>
<dbReference type="GeneID" id="115464915"/>
<dbReference type="RefSeq" id="XP_030051155.1">
    <property type="nucleotide sequence ID" value="XM_030195295.1"/>
</dbReference>
<dbReference type="InterPro" id="IPR003599">
    <property type="entry name" value="Ig_sub"/>
</dbReference>
<protein>
    <submittedName>
        <fullName evidence="5">Intercellular adhesion molecule 1-like</fullName>
    </submittedName>
</protein>
<dbReference type="InterPro" id="IPR003598">
    <property type="entry name" value="Ig_sub2"/>
</dbReference>
<organism evidence="4 5">
    <name type="scientific">Microcaecilia unicolor</name>
    <dbReference type="NCBI Taxonomy" id="1415580"/>
    <lineage>
        <taxon>Eukaryota</taxon>
        <taxon>Metazoa</taxon>
        <taxon>Chordata</taxon>
        <taxon>Craniata</taxon>
        <taxon>Vertebrata</taxon>
        <taxon>Euteleostomi</taxon>
        <taxon>Amphibia</taxon>
        <taxon>Gymnophiona</taxon>
        <taxon>Siphonopidae</taxon>
        <taxon>Microcaecilia</taxon>
    </lineage>
</organism>
<dbReference type="Pfam" id="PF03921">
    <property type="entry name" value="ICAM_N"/>
    <property type="match status" value="1"/>
</dbReference>
<dbReference type="SUPFAM" id="SSF48726">
    <property type="entry name" value="Immunoglobulin"/>
    <property type="match status" value="3"/>
</dbReference>
<feature type="domain" description="Ig-like" evidence="3">
    <location>
        <begin position="208"/>
        <end position="290"/>
    </location>
</feature>
<keyword evidence="1" id="KW-1133">Transmembrane helix</keyword>
<proteinExistence type="predicted"/>
<dbReference type="GO" id="GO:0005178">
    <property type="term" value="F:integrin binding"/>
    <property type="evidence" value="ECO:0007669"/>
    <property type="project" value="InterPro"/>
</dbReference>
<dbReference type="InterPro" id="IPR047012">
    <property type="entry name" value="ICAM_VCAM"/>
</dbReference>
<dbReference type="InterPro" id="IPR013768">
    <property type="entry name" value="ICAM_N"/>
</dbReference>
<dbReference type="KEGG" id="muo:115464915"/>
<sequence>MNVHGVYLQLLLVCLLCWTVLVYSKSCSLWVFPEHPVVPYGTDIVLNCSTSCVNYTSLDWETSVRKNLSRGAQWVALYIANQTAWTLTPQCYLTQSDGSTVFSSVNILFYTFSPPKIHLRDEIVAGREEKVTCSVSSMVAGATPPNVELTLSGDGKVLARNQNLVLEYVFTAGANHDGMALVCTARLQVANTTLRKNETVSMMVFYQPTNTSVLTERRTFQLGQNFTVRCRSAGNPVPSFTWRLPSNESVEVASDGKTVSVHSARVVHSGTYECNATNRYGVSTARANIVEESASDSPKNVPPWAIAFIVLFLLGVIGVAAFLIRRAFI</sequence>
<reference evidence="5" key="1">
    <citation type="submission" date="2025-08" db="UniProtKB">
        <authorList>
            <consortium name="RefSeq"/>
        </authorList>
    </citation>
    <scope>IDENTIFICATION</scope>
</reference>
<evidence type="ECO:0000313" key="5">
    <source>
        <dbReference type="RefSeq" id="XP_030051155.1"/>
    </source>
</evidence>
<evidence type="ECO:0000313" key="4">
    <source>
        <dbReference type="Proteomes" id="UP000515156"/>
    </source>
</evidence>
<evidence type="ECO:0000256" key="2">
    <source>
        <dbReference type="SAM" id="SignalP"/>
    </source>
</evidence>
<dbReference type="InterPro" id="IPR013783">
    <property type="entry name" value="Ig-like_fold"/>
</dbReference>
<feature type="chain" id="PRO_5027962438" evidence="2">
    <location>
        <begin position="25"/>
        <end position="329"/>
    </location>
</feature>